<organism evidence="2 3">
    <name type="scientific">Araneus ventricosus</name>
    <name type="common">Orbweaver spider</name>
    <name type="synonym">Epeira ventricosa</name>
    <dbReference type="NCBI Taxonomy" id="182803"/>
    <lineage>
        <taxon>Eukaryota</taxon>
        <taxon>Metazoa</taxon>
        <taxon>Ecdysozoa</taxon>
        <taxon>Arthropoda</taxon>
        <taxon>Chelicerata</taxon>
        <taxon>Arachnida</taxon>
        <taxon>Araneae</taxon>
        <taxon>Araneomorphae</taxon>
        <taxon>Entelegynae</taxon>
        <taxon>Araneoidea</taxon>
        <taxon>Araneidae</taxon>
        <taxon>Araneus</taxon>
    </lineage>
</organism>
<name>A0A4Y2PS36_ARAVE</name>
<sequence length="120" mass="13912">MSGIIFDYRFYLEFLCACPNQKEKPRLPWHPGRTDQPGRRDSKTVSMAIYLKPAIHFTDKLDILEREKEKAIEIYGNQPNGFGGWNSVWTEIGTKNRRDPKEASGKSNAVRRLKPRFEVA</sequence>
<comment type="caution">
    <text evidence="2">The sequence shown here is derived from an EMBL/GenBank/DDBJ whole genome shotgun (WGS) entry which is preliminary data.</text>
</comment>
<feature type="region of interest" description="Disordered" evidence="1">
    <location>
        <begin position="96"/>
        <end position="120"/>
    </location>
</feature>
<gene>
    <name evidence="2" type="ORF">AVEN_97692_1</name>
</gene>
<evidence type="ECO:0000313" key="2">
    <source>
        <dbReference type="EMBL" id="GBN54164.1"/>
    </source>
</evidence>
<dbReference type="EMBL" id="BGPR01012031">
    <property type="protein sequence ID" value="GBN54164.1"/>
    <property type="molecule type" value="Genomic_DNA"/>
</dbReference>
<dbReference type="Proteomes" id="UP000499080">
    <property type="component" value="Unassembled WGS sequence"/>
</dbReference>
<evidence type="ECO:0000313" key="3">
    <source>
        <dbReference type="Proteomes" id="UP000499080"/>
    </source>
</evidence>
<protein>
    <submittedName>
        <fullName evidence="2">Uncharacterized protein</fullName>
    </submittedName>
</protein>
<reference evidence="2 3" key="1">
    <citation type="journal article" date="2019" name="Sci. Rep.">
        <title>Orb-weaving spider Araneus ventricosus genome elucidates the spidroin gene catalogue.</title>
        <authorList>
            <person name="Kono N."/>
            <person name="Nakamura H."/>
            <person name="Ohtoshi R."/>
            <person name="Moran D.A.P."/>
            <person name="Shinohara A."/>
            <person name="Yoshida Y."/>
            <person name="Fujiwara M."/>
            <person name="Mori M."/>
            <person name="Tomita M."/>
            <person name="Arakawa K."/>
        </authorList>
    </citation>
    <scope>NUCLEOTIDE SEQUENCE [LARGE SCALE GENOMIC DNA]</scope>
</reference>
<dbReference type="AlphaFoldDB" id="A0A4Y2PS36"/>
<keyword evidence="3" id="KW-1185">Reference proteome</keyword>
<feature type="region of interest" description="Disordered" evidence="1">
    <location>
        <begin position="22"/>
        <end position="42"/>
    </location>
</feature>
<proteinExistence type="predicted"/>
<evidence type="ECO:0000256" key="1">
    <source>
        <dbReference type="SAM" id="MobiDB-lite"/>
    </source>
</evidence>
<accession>A0A4Y2PS36</accession>